<feature type="non-terminal residue" evidence="1">
    <location>
        <position position="81"/>
    </location>
</feature>
<dbReference type="EMBL" id="JAMKFB020000019">
    <property type="protein sequence ID" value="KAL0167315.1"/>
    <property type="molecule type" value="Genomic_DNA"/>
</dbReference>
<proteinExistence type="predicted"/>
<evidence type="ECO:0000313" key="1">
    <source>
        <dbReference type="EMBL" id="KAL0167315.1"/>
    </source>
</evidence>
<dbReference type="Proteomes" id="UP001529510">
    <property type="component" value="Unassembled WGS sequence"/>
</dbReference>
<dbReference type="AlphaFoldDB" id="A0ABD0NZU2"/>
<comment type="caution">
    <text evidence="1">The sequence shown here is derived from an EMBL/GenBank/DDBJ whole genome shotgun (WGS) entry which is preliminary data.</text>
</comment>
<reference evidence="1 2" key="1">
    <citation type="submission" date="2024-05" db="EMBL/GenBank/DDBJ databases">
        <title>Genome sequencing and assembly of Indian major carp, Cirrhinus mrigala (Hamilton, 1822).</title>
        <authorList>
            <person name="Mohindra V."/>
            <person name="Chowdhury L.M."/>
            <person name="Lal K."/>
            <person name="Jena J.K."/>
        </authorList>
    </citation>
    <scope>NUCLEOTIDE SEQUENCE [LARGE SCALE GENOMIC DNA]</scope>
    <source>
        <strain evidence="1">CM1030</strain>
        <tissue evidence="1">Blood</tissue>
    </source>
</reference>
<evidence type="ECO:0000313" key="2">
    <source>
        <dbReference type="Proteomes" id="UP001529510"/>
    </source>
</evidence>
<accession>A0ABD0NZU2</accession>
<organism evidence="1 2">
    <name type="scientific">Cirrhinus mrigala</name>
    <name type="common">Mrigala</name>
    <dbReference type="NCBI Taxonomy" id="683832"/>
    <lineage>
        <taxon>Eukaryota</taxon>
        <taxon>Metazoa</taxon>
        <taxon>Chordata</taxon>
        <taxon>Craniata</taxon>
        <taxon>Vertebrata</taxon>
        <taxon>Euteleostomi</taxon>
        <taxon>Actinopterygii</taxon>
        <taxon>Neopterygii</taxon>
        <taxon>Teleostei</taxon>
        <taxon>Ostariophysi</taxon>
        <taxon>Cypriniformes</taxon>
        <taxon>Cyprinidae</taxon>
        <taxon>Labeoninae</taxon>
        <taxon>Labeonini</taxon>
        <taxon>Cirrhinus</taxon>
    </lineage>
</organism>
<name>A0ABD0NZU2_CIRMR</name>
<feature type="non-terminal residue" evidence="1">
    <location>
        <position position="1"/>
    </location>
</feature>
<protein>
    <submittedName>
        <fullName evidence="1">Uncharacterized protein</fullName>
    </submittedName>
</protein>
<gene>
    <name evidence="1" type="ORF">M9458_039159</name>
</gene>
<keyword evidence="2" id="KW-1185">Reference proteome</keyword>
<sequence>RISVKTGEELKMDVLLPNADKVEANSGGEWRKVWKRGHRVWSDLMIHKDGNQIIKEFKANDTGKYRVMDFEGNILITVTVT</sequence>